<dbReference type="InterPro" id="IPR001881">
    <property type="entry name" value="EGF-like_Ca-bd_dom"/>
</dbReference>
<evidence type="ECO:0000256" key="4">
    <source>
        <dbReference type="ARBA" id="ARBA00023157"/>
    </source>
</evidence>
<keyword evidence="3" id="KW-0677">Repeat</keyword>
<dbReference type="CDD" id="cd00054">
    <property type="entry name" value="EGF_CA"/>
    <property type="match status" value="2"/>
</dbReference>
<dbReference type="SUPFAM" id="SSF57196">
    <property type="entry name" value="EGF/Laminin"/>
    <property type="match status" value="1"/>
</dbReference>
<feature type="signal peptide" evidence="7">
    <location>
        <begin position="1"/>
        <end position="32"/>
    </location>
</feature>
<dbReference type="GO" id="GO:0005509">
    <property type="term" value="F:calcium ion binding"/>
    <property type="evidence" value="ECO:0007669"/>
    <property type="project" value="InterPro"/>
</dbReference>
<evidence type="ECO:0000313" key="9">
    <source>
        <dbReference type="EMBL" id="GFO08044.1"/>
    </source>
</evidence>
<feature type="coiled-coil region" evidence="6">
    <location>
        <begin position="273"/>
        <end position="300"/>
    </location>
</feature>
<gene>
    <name evidence="9" type="ORF">PoB_003454900</name>
</gene>
<dbReference type="PANTHER" id="PTHR24039:SF58">
    <property type="entry name" value="EGF-LIKE DOMAIN-CONTAINING PROTEIN"/>
    <property type="match status" value="1"/>
</dbReference>
<feature type="chain" id="PRO_5043584938" evidence="7">
    <location>
        <begin position="33"/>
        <end position="426"/>
    </location>
</feature>
<comment type="caution">
    <text evidence="5">Lacks conserved residue(s) required for the propagation of feature annotation.</text>
</comment>
<evidence type="ECO:0000256" key="6">
    <source>
        <dbReference type="SAM" id="Coils"/>
    </source>
</evidence>
<dbReference type="PANTHER" id="PTHR24039">
    <property type="entry name" value="FIBRILLIN-RELATED"/>
    <property type="match status" value="1"/>
</dbReference>
<dbReference type="SMART" id="SM00181">
    <property type="entry name" value="EGF"/>
    <property type="match status" value="2"/>
</dbReference>
<feature type="disulfide bond" evidence="5">
    <location>
        <begin position="140"/>
        <end position="149"/>
    </location>
</feature>
<keyword evidence="2 7" id="KW-0732">Signal</keyword>
<keyword evidence="6" id="KW-0175">Coiled coil</keyword>
<sequence length="426" mass="48693">MEHLFLADVRFWRIGIVSLLLVQLALLSTVNGQYKGRNVCARNKYSVRPVHQRQTFRRAVETPDLKRCALEREDPCNRTTIGYKTMTRTVVRMRLHREKVPGCCPGWKKRSPYDISCLIPECSRGCLNGGRCVGPESCMCAEGYMGRYCHVDIDECAGKNECQQKCINRPGTYECACVDGFSLAEDQTSCDLCLSCNKEFQDLQAEVVSMPEKMEQRAEETRRNTQADMMQEIKRQAETFEKLQSQYEAIVVIQKQMAVIPEINARLDNLTELRTEVHELRALETQVRSLEDKLEDGLASLKNSDTDLSAALQLAVQRWEGRAPENQSPNYGSALDRLLEKQDRMQAKIEYLEEETEKARADLASARTYYMHASRQRTAVATTQQPDTYSDTAFQLASLSKQISLLEEKMAECQCKPNPDQVYYKK</sequence>
<dbReference type="EMBL" id="BLXT01003938">
    <property type="protein sequence ID" value="GFO08044.1"/>
    <property type="molecule type" value="Genomic_DNA"/>
</dbReference>
<protein>
    <submittedName>
        <fullName evidence="9">Epidermal growth factor protein 7</fullName>
    </submittedName>
</protein>
<organism evidence="9 10">
    <name type="scientific">Plakobranchus ocellatus</name>
    <dbReference type="NCBI Taxonomy" id="259542"/>
    <lineage>
        <taxon>Eukaryota</taxon>
        <taxon>Metazoa</taxon>
        <taxon>Spiralia</taxon>
        <taxon>Lophotrochozoa</taxon>
        <taxon>Mollusca</taxon>
        <taxon>Gastropoda</taxon>
        <taxon>Heterobranchia</taxon>
        <taxon>Euthyneura</taxon>
        <taxon>Panpulmonata</taxon>
        <taxon>Sacoglossa</taxon>
        <taxon>Placobranchoidea</taxon>
        <taxon>Plakobranchidae</taxon>
        <taxon>Plakobranchus</taxon>
    </lineage>
</organism>
<dbReference type="PROSITE" id="PS00010">
    <property type="entry name" value="ASX_HYDROXYL"/>
    <property type="match status" value="1"/>
</dbReference>
<dbReference type="InterPro" id="IPR000152">
    <property type="entry name" value="EGF-type_Asp/Asn_hydroxyl_site"/>
</dbReference>
<name>A0AAV4AJX7_9GAST</name>
<feature type="domain" description="EGF-like" evidence="8">
    <location>
        <begin position="152"/>
        <end position="191"/>
    </location>
</feature>
<dbReference type="PROSITE" id="PS01187">
    <property type="entry name" value="EGF_CA"/>
    <property type="match status" value="1"/>
</dbReference>
<keyword evidence="4 5" id="KW-1015">Disulfide bond</keyword>
<comment type="caution">
    <text evidence="9">The sequence shown here is derived from an EMBL/GenBank/DDBJ whole genome shotgun (WGS) entry which is preliminary data.</text>
</comment>
<dbReference type="AlphaFoldDB" id="A0AAV4AJX7"/>
<dbReference type="InterPro" id="IPR018097">
    <property type="entry name" value="EGF_Ca-bd_CS"/>
</dbReference>
<dbReference type="InterPro" id="IPR000742">
    <property type="entry name" value="EGF"/>
</dbReference>
<dbReference type="Proteomes" id="UP000735302">
    <property type="component" value="Unassembled WGS sequence"/>
</dbReference>
<dbReference type="Pfam" id="PF07546">
    <property type="entry name" value="EMI"/>
    <property type="match status" value="1"/>
</dbReference>
<accession>A0AAV4AJX7</accession>
<dbReference type="PROSITE" id="PS00022">
    <property type="entry name" value="EGF_1"/>
    <property type="match status" value="1"/>
</dbReference>
<feature type="coiled-coil region" evidence="6">
    <location>
        <begin position="335"/>
        <end position="362"/>
    </location>
</feature>
<dbReference type="PROSITE" id="PS01186">
    <property type="entry name" value="EGF_2"/>
    <property type="match status" value="2"/>
</dbReference>
<dbReference type="Pfam" id="PF07645">
    <property type="entry name" value="EGF_CA"/>
    <property type="match status" value="1"/>
</dbReference>
<evidence type="ECO:0000256" key="7">
    <source>
        <dbReference type="SAM" id="SignalP"/>
    </source>
</evidence>
<evidence type="ECO:0000259" key="8">
    <source>
        <dbReference type="PROSITE" id="PS50026"/>
    </source>
</evidence>
<keyword evidence="1 5" id="KW-0245">EGF-like domain</keyword>
<dbReference type="Gene3D" id="2.10.25.10">
    <property type="entry name" value="Laminin"/>
    <property type="match status" value="2"/>
</dbReference>
<evidence type="ECO:0000256" key="5">
    <source>
        <dbReference type="PROSITE-ProRule" id="PRU00076"/>
    </source>
</evidence>
<dbReference type="InterPro" id="IPR011489">
    <property type="entry name" value="EMI_domain"/>
</dbReference>
<dbReference type="PROSITE" id="PS50026">
    <property type="entry name" value="EGF_3"/>
    <property type="match status" value="2"/>
</dbReference>
<keyword evidence="10" id="KW-1185">Reference proteome</keyword>
<evidence type="ECO:0000313" key="10">
    <source>
        <dbReference type="Proteomes" id="UP000735302"/>
    </source>
</evidence>
<evidence type="ECO:0000256" key="3">
    <source>
        <dbReference type="ARBA" id="ARBA00022737"/>
    </source>
</evidence>
<feature type="disulfide bond" evidence="5">
    <location>
        <begin position="156"/>
        <end position="166"/>
    </location>
</feature>
<proteinExistence type="predicted"/>
<feature type="disulfide bond" evidence="5">
    <location>
        <begin position="122"/>
        <end position="132"/>
    </location>
</feature>
<evidence type="ECO:0000256" key="1">
    <source>
        <dbReference type="ARBA" id="ARBA00022536"/>
    </source>
</evidence>
<dbReference type="SMART" id="SM00179">
    <property type="entry name" value="EGF_CA"/>
    <property type="match status" value="1"/>
</dbReference>
<dbReference type="InterPro" id="IPR049883">
    <property type="entry name" value="NOTCH1_EGF-like"/>
</dbReference>
<feature type="domain" description="EGF-like" evidence="8">
    <location>
        <begin position="118"/>
        <end position="150"/>
    </location>
</feature>
<reference evidence="9 10" key="1">
    <citation type="journal article" date="2021" name="Elife">
        <title>Chloroplast acquisition without the gene transfer in kleptoplastic sea slugs, Plakobranchus ocellatus.</title>
        <authorList>
            <person name="Maeda T."/>
            <person name="Takahashi S."/>
            <person name="Yoshida T."/>
            <person name="Shimamura S."/>
            <person name="Takaki Y."/>
            <person name="Nagai Y."/>
            <person name="Toyoda A."/>
            <person name="Suzuki Y."/>
            <person name="Arimoto A."/>
            <person name="Ishii H."/>
            <person name="Satoh N."/>
            <person name="Nishiyama T."/>
            <person name="Hasebe M."/>
            <person name="Maruyama T."/>
            <person name="Minagawa J."/>
            <person name="Obokata J."/>
            <person name="Shigenobu S."/>
        </authorList>
    </citation>
    <scope>NUCLEOTIDE SEQUENCE [LARGE SCALE GENOMIC DNA]</scope>
</reference>
<evidence type="ECO:0000256" key="2">
    <source>
        <dbReference type="ARBA" id="ARBA00022729"/>
    </source>
</evidence>